<evidence type="ECO:0000256" key="2">
    <source>
        <dbReference type="ARBA" id="ARBA00022741"/>
    </source>
</evidence>
<dbReference type="InterPro" id="IPR003439">
    <property type="entry name" value="ABC_transporter-like_ATP-bd"/>
</dbReference>
<evidence type="ECO:0000256" key="1">
    <source>
        <dbReference type="ARBA" id="ARBA00022737"/>
    </source>
</evidence>
<proteinExistence type="predicted"/>
<reference evidence="5 6" key="1">
    <citation type="submission" date="2024-09" db="EMBL/GenBank/DDBJ databases">
        <authorList>
            <person name="Sun Q."/>
            <person name="Mori K."/>
        </authorList>
    </citation>
    <scope>NUCLEOTIDE SEQUENCE [LARGE SCALE GENOMIC DNA]</scope>
    <source>
        <strain evidence="5 6">KCTC 23076</strain>
    </source>
</reference>
<dbReference type="SMART" id="SM00382">
    <property type="entry name" value="AAA"/>
    <property type="match status" value="2"/>
</dbReference>
<accession>A0ABV6RSU1</accession>
<evidence type="ECO:0000259" key="4">
    <source>
        <dbReference type="PROSITE" id="PS50893"/>
    </source>
</evidence>
<dbReference type="PANTHER" id="PTHR19211">
    <property type="entry name" value="ATP-BINDING TRANSPORT PROTEIN-RELATED"/>
    <property type="match status" value="1"/>
</dbReference>
<dbReference type="Proteomes" id="UP001589896">
    <property type="component" value="Unassembled WGS sequence"/>
</dbReference>
<keyword evidence="1" id="KW-0677">Repeat</keyword>
<dbReference type="GO" id="GO:0005524">
    <property type="term" value="F:ATP binding"/>
    <property type="evidence" value="ECO:0007669"/>
    <property type="project" value="UniProtKB-KW"/>
</dbReference>
<dbReference type="InterPro" id="IPR027417">
    <property type="entry name" value="P-loop_NTPase"/>
</dbReference>
<dbReference type="InterPro" id="IPR050611">
    <property type="entry name" value="ABCF"/>
</dbReference>
<dbReference type="Pfam" id="PF00005">
    <property type="entry name" value="ABC_tran"/>
    <property type="match status" value="2"/>
</dbReference>
<keyword evidence="6" id="KW-1185">Reference proteome</keyword>
<feature type="domain" description="ABC transporter" evidence="4">
    <location>
        <begin position="9"/>
        <end position="241"/>
    </location>
</feature>
<keyword evidence="3 5" id="KW-0067">ATP-binding</keyword>
<dbReference type="InterPro" id="IPR003593">
    <property type="entry name" value="AAA+_ATPase"/>
</dbReference>
<evidence type="ECO:0000313" key="5">
    <source>
        <dbReference type="EMBL" id="MFC0680050.1"/>
    </source>
</evidence>
<dbReference type="PROSITE" id="PS50893">
    <property type="entry name" value="ABC_TRANSPORTER_2"/>
    <property type="match status" value="2"/>
</dbReference>
<keyword evidence="2" id="KW-0547">Nucleotide-binding</keyword>
<dbReference type="SUPFAM" id="SSF52540">
    <property type="entry name" value="P-loop containing nucleoside triphosphate hydrolases"/>
    <property type="match status" value="2"/>
</dbReference>
<sequence length="537" mass="58040">MFHVKNASITLTDVGLDWPDGSTALRDITGTFGAGRTGLVGANGSGKSTLLRLIAGELTPTSGRVGVTGNVDYLPQSLTLSVDTTVGDLLGIAGKVAALRAIERGDVAEEHFEILGDDWDIETRADEALRGIGLDAADLDRRVSEVSGGEAMLIAIAGIRLRRAPVTLLDEPTNNLDRDARARLADLVRSWPGALVIVSHDTALLELMDETAELYDGRLSFFGGPYSEWRAHLEQEQTAAAHAARAAEQVVRTEKRQRIEAETKIARRERSGLKARENKVAPKIVMNQWRSDSQVSSGKIRSSFDDRVRTAKAVLDQAEARVRDDAHIHVDLPDPDVAAGRRIAELRGTDRTHVIQGPERVAIVGPNGVGKTTLLESLLAGRDPEEGRAGGILLTDRVGYLPQRLDGLDDALSVLENVRESAPNVPPGTVRNRLARFLLRGATVERPVGSLSGGERFRVALARLLLADPPPQLLILDEPTNNLDLTSVDQLVDALRAYRGALLVVSHDDGFLARLDIDTTLQLDDIGSIPEIRTGSR</sequence>
<dbReference type="RefSeq" id="WP_386671445.1">
    <property type="nucleotide sequence ID" value="NZ_JBHLTG010000005.1"/>
</dbReference>
<dbReference type="EMBL" id="JBHLTG010000005">
    <property type="protein sequence ID" value="MFC0680050.1"/>
    <property type="molecule type" value="Genomic_DNA"/>
</dbReference>
<dbReference type="PANTHER" id="PTHR19211:SF6">
    <property type="entry name" value="BLL7188 PROTEIN"/>
    <property type="match status" value="1"/>
</dbReference>
<protein>
    <submittedName>
        <fullName evidence="5">ABC-F family ATP-binding cassette domain-containing protein</fullName>
    </submittedName>
</protein>
<organism evidence="5 6">
    <name type="scientific">Lysobacter korlensis</name>
    <dbReference type="NCBI Taxonomy" id="553636"/>
    <lineage>
        <taxon>Bacteria</taxon>
        <taxon>Pseudomonadati</taxon>
        <taxon>Pseudomonadota</taxon>
        <taxon>Gammaproteobacteria</taxon>
        <taxon>Lysobacterales</taxon>
        <taxon>Lysobacteraceae</taxon>
        <taxon>Lysobacter</taxon>
    </lineage>
</organism>
<comment type="caution">
    <text evidence="5">The sequence shown here is derived from an EMBL/GenBank/DDBJ whole genome shotgun (WGS) entry which is preliminary data.</text>
</comment>
<dbReference type="Gene3D" id="3.40.50.300">
    <property type="entry name" value="P-loop containing nucleotide triphosphate hydrolases"/>
    <property type="match status" value="2"/>
</dbReference>
<evidence type="ECO:0000313" key="6">
    <source>
        <dbReference type="Proteomes" id="UP001589896"/>
    </source>
</evidence>
<feature type="domain" description="ABC transporter" evidence="4">
    <location>
        <begin position="332"/>
        <end position="534"/>
    </location>
</feature>
<gene>
    <name evidence="5" type="ORF">ACFFGH_19620</name>
</gene>
<dbReference type="CDD" id="cd03221">
    <property type="entry name" value="ABCF_EF-3"/>
    <property type="match status" value="1"/>
</dbReference>
<evidence type="ECO:0000256" key="3">
    <source>
        <dbReference type="ARBA" id="ARBA00022840"/>
    </source>
</evidence>
<name>A0ABV6RSU1_9GAMM</name>